<feature type="region of interest" description="Disordered" evidence="1">
    <location>
        <begin position="288"/>
        <end position="344"/>
    </location>
</feature>
<dbReference type="Pfam" id="PF19086">
    <property type="entry name" value="Terpene_syn_C_2"/>
    <property type="match status" value="1"/>
</dbReference>
<keyword evidence="3" id="KW-1185">Reference proteome</keyword>
<reference evidence="3" key="1">
    <citation type="journal article" date="2019" name="Int. J. Syst. Evol. Microbiol.">
        <title>The Global Catalogue of Microorganisms (GCM) 10K type strain sequencing project: providing services to taxonomists for standard genome sequencing and annotation.</title>
        <authorList>
            <consortium name="The Broad Institute Genomics Platform"/>
            <consortium name="The Broad Institute Genome Sequencing Center for Infectious Disease"/>
            <person name="Wu L."/>
            <person name="Ma J."/>
        </authorList>
    </citation>
    <scope>NUCLEOTIDE SEQUENCE [LARGE SCALE GENOMIC DNA]</scope>
    <source>
        <strain evidence="3">CGMCC 4.7304</strain>
    </source>
</reference>
<comment type="caution">
    <text evidence="2">The sequence shown here is derived from an EMBL/GenBank/DDBJ whole genome shotgun (WGS) entry which is preliminary data.</text>
</comment>
<accession>A0ABW0ZE57</accession>
<sequence length="344" mass="36253">MSRTGPPAPADRVNPHAGEAAVFLDRWVRRTGLLPSFSAQQRLRRAGCVELAARAVPDAGGERLRRVAVWFVWFFALDDRDGHGGPGPFTDPFADPQAELLPCLPLDAGRTPPPRTARQRALAEVWRMTAPAMSLAWRQRFVADFRTFLDRRYGPYGPVTAPVPALGAAARGPLPGLVEYAARCEVPGNVRDLPSFRVVQAAAGDVLAGLHGLRVPGARTPRAAPDGDGHAHEARLEGFCSALAELRQGVAAGDFPVEDVAAVAAHAVALESWLAGHLAWALRGGPGPGPGGTARGPAHGRRLSLVEDAASPRGVFDVLRPRRPVPPPAPSTGGGTEALQGGRP</sequence>
<evidence type="ECO:0000313" key="3">
    <source>
        <dbReference type="Proteomes" id="UP001596083"/>
    </source>
</evidence>
<dbReference type="Proteomes" id="UP001596083">
    <property type="component" value="Unassembled WGS sequence"/>
</dbReference>
<evidence type="ECO:0000256" key="1">
    <source>
        <dbReference type="SAM" id="MobiDB-lite"/>
    </source>
</evidence>
<dbReference type="RefSeq" id="WP_390321413.1">
    <property type="nucleotide sequence ID" value="NZ_JBHSPB010000036.1"/>
</dbReference>
<dbReference type="EMBL" id="JBHSPB010000036">
    <property type="protein sequence ID" value="MFC5724855.1"/>
    <property type="molecule type" value="Genomic_DNA"/>
</dbReference>
<name>A0ABW0ZE57_9ACTN</name>
<proteinExistence type="predicted"/>
<evidence type="ECO:0008006" key="4">
    <source>
        <dbReference type="Google" id="ProtNLM"/>
    </source>
</evidence>
<gene>
    <name evidence="2" type="ORF">ACFP1Z_32375</name>
</gene>
<organism evidence="2 3">
    <name type="scientific">Streptomyces gamaensis</name>
    <dbReference type="NCBI Taxonomy" id="1763542"/>
    <lineage>
        <taxon>Bacteria</taxon>
        <taxon>Bacillati</taxon>
        <taxon>Actinomycetota</taxon>
        <taxon>Actinomycetes</taxon>
        <taxon>Kitasatosporales</taxon>
        <taxon>Streptomycetaceae</taxon>
        <taxon>Streptomyces</taxon>
    </lineage>
</organism>
<dbReference type="InterPro" id="IPR008949">
    <property type="entry name" value="Isoprenoid_synthase_dom_sf"/>
</dbReference>
<protein>
    <recommendedName>
        <fullName evidence="4">Terpene synthase</fullName>
    </recommendedName>
</protein>
<dbReference type="Gene3D" id="1.10.600.10">
    <property type="entry name" value="Farnesyl Diphosphate Synthase"/>
    <property type="match status" value="1"/>
</dbReference>
<evidence type="ECO:0000313" key="2">
    <source>
        <dbReference type="EMBL" id="MFC5724855.1"/>
    </source>
</evidence>
<dbReference type="SUPFAM" id="SSF48576">
    <property type="entry name" value="Terpenoid synthases"/>
    <property type="match status" value="1"/>
</dbReference>